<dbReference type="PANTHER" id="PTHR35532:SF5">
    <property type="entry name" value="CARBOHYDRATE-BINDING DOMAIN-CONTAINING PROTEIN"/>
    <property type="match status" value="1"/>
</dbReference>
<dbReference type="RefSeq" id="WP_122282066.1">
    <property type="nucleotide sequence ID" value="NZ_CAXSTI010000011.1"/>
</dbReference>
<reference evidence="1 2" key="1">
    <citation type="journal article" date="2019" name="Nat. Med.">
        <title>A library of human gut bacterial isolates paired with longitudinal multiomics data enables mechanistic microbiome research.</title>
        <authorList>
            <person name="Poyet M."/>
            <person name="Groussin M."/>
            <person name="Gibbons S.M."/>
            <person name="Avila-Pacheco J."/>
            <person name="Jiang X."/>
            <person name="Kearney S.M."/>
            <person name="Perrotta A.R."/>
            <person name="Berdy B."/>
            <person name="Zhao S."/>
            <person name="Lieberman T.D."/>
            <person name="Swanson P.K."/>
            <person name="Smith M."/>
            <person name="Roesemann S."/>
            <person name="Alexander J.E."/>
            <person name="Rich S.A."/>
            <person name="Livny J."/>
            <person name="Vlamakis H."/>
            <person name="Clish C."/>
            <person name="Bullock K."/>
            <person name="Deik A."/>
            <person name="Scott J."/>
            <person name="Pierce K.A."/>
            <person name="Xavier R.J."/>
            <person name="Alm E.J."/>
        </authorList>
    </citation>
    <scope>NUCLEOTIDE SEQUENCE [LARGE SCALE GENOMIC DNA]</scope>
    <source>
        <strain evidence="1 2">BIOML-A10</strain>
    </source>
</reference>
<dbReference type="GeneID" id="93115156"/>
<sequence length="730" mass="85632">MKNIMLFIWILCGFISCKNHPSKVEEALILSGENRVELEKVLEYSKKKGKIAYESACFLIENMRYHRSENKLELDSSYIHFFNQTDSMYNSLFKGMNLDEIKSFKGKKYDSIRIALAETFNNIKATNKNYKKNKSTTDLQTIHADFLIDNIESALHIWEANEYTYKKDFAFFKEFILPYRTTDEYPAYNRSTIHSLYNKIISDSADINASIYSKLERYKTYVNKCRWINKYVEAKEHLGIYDLFIPKFKMDCHNMTTWSSDILRACGVATVYEYTPQWTDRDRKHFWCVSPDSTGIFQPYTAPDNNIREDWESDIKYAGKVYRKTFEAQRNTPYFLAGEDEYIPESLRSPLLSDQTFRYHQTITLRIPLSPKIRTHLVYLCMFTREKLNPVGWGKVDTNNGEIIFNQIPLNILFFPIYFDEEEMKPAAQPFMICSNGIHHEIPQPLTINDMKHEMDVTLRNNSLYISNSINKKTSGLKYISIDCDTTKKNELVLLRKYPEKRKLKASYNRMKGNIWLAGNRERGQYDTLHTLDYVPSPYIQEVSLNNNKEYRYYRYVSPNKFPIDISHMEFLSTDSKLESHSLPTALPIFPNQKNENSQEKKYRISGKPIHTGKKPELAFDGNFETYVGSSGIGMDFGKPVKITHVRFVPRNANNMIVIGDCYALMYYNNGWKRSKVQKADKNYLKFNNVPKATLYLLKNLTNGTEELPFFYIKGKQYFLHVDTLDYNSL</sequence>
<dbReference type="Proteomes" id="UP000422221">
    <property type="component" value="Unassembled WGS sequence"/>
</dbReference>
<gene>
    <name evidence="1" type="ORF">F3F73_03950</name>
</gene>
<evidence type="ECO:0000313" key="1">
    <source>
        <dbReference type="EMBL" id="KAA3768465.1"/>
    </source>
</evidence>
<protein>
    <submittedName>
        <fullName evidence="1">Discoidin domain-containing protein</fullName>
    </submittedName>
</protein>
<dbReference type="AlphaFoldDB" id="A0A7J4XM37"/>
<name>A0A7J4XM37_9BACE</name>
<comment type="caution">
    <text evidence="1">The sequence shown here is derived from an EMBL/GenBank/DDBJ whole genome shotgun (WGS) entry which is preliminary data.</text>
</comment>
<dbReference type="PROSITE" id="PS51257">
    <property type="entry name" value="PROKAR_LIPOPROTEIN"/>
    <property type="match status" value="1"/>
</dbReference>
<dbReference type="Gene3D" id="2.60.120.260">
    <property type="entry name" value="Galactose-binding domain-like"/>
    <property type="match status" value="2"/>
</dbReference>
<evidence type="ECO:0000313" key="2">
    <source>
        <dbReference type="Proteomes" id="UP000422221"/>
    </source>
</evidence>
<organism evidence="1 2">
    <name type="scientific">Bacteroides salyersiae</name>
    <dbReference type="NCBI Taxonomy" id="291644"/>
    <lineage>
        <taxon>Bacteria</taxon>
        <taxon>Pseudomonadati</taxon>
        <taxon>Bacteroidota</taxon>
        <taxon>Bacteroidia</taxon>
        <taxon>Bacteroidales</taxon>
        <taxon>Bacteroidaceae</taxon>
        <taxon>Bacteroides</taxon>
    </lineage>
</organism>
<accession>A0A7J4XM37</accession>
<dbReference type="PANTHER" id="PTHR35532">
    <property type="entry name" value="SIMILAR TO POLYHYDROXYALKANOATE DEPOLYMERASE"/>
    <property type="match status" value="1"/>
</dbReference>
<proteinExistence type="predicted"/>
<dbReference type="EMBL" id="VWMK01000003">
    <property type="protein sequence ID" value="KAA3768465.1"/>
    <property type="molecule type" value="Genomic_DNA"/>
</dbReference>